<dbReference type="Pfam" id="PF24393">
    <property type="entry name" value="Pepco"/>
    <property type="match status" value="1"/>
</dbReference>
<organism evidence="3 4">
    <name type="scientific">Acaryochloris marina (strain MBIC 11017)</name>
    <dbReference type="NCBI Taxonomy" id="329726"/>
    <lineage>
        <taxon>Bacteria</taxon>
        <taxon>Bacillati</taxon>
        <taxon>Cyanobacteriota</taxon>
        <taxon>Cyanophyceae</taxon>
        <taxon>Acaryochloridales</taxon>
        <taxon>Acaryochloridaceae</taxon>
        <taxon>Acaryochloris</taxon>
    </lineage>
</organism>
<evidence type="ECO:0000313" key="4">
    <source>
        <dbReference type="Proteomes" id="UP000000268"/>
    </source>
</evidence>
<name>B0C9W5_ACAM1</name>
<dbReference type="RefSeq" id="WP_012161015.1">
    <property type="nucleotide sequence ID" value="NC_009925.1"/>
</dbReference>
<reference evidence="3 4" key="1">
    <citation type="journal article" date="2008" name="Proc. Natl. Acad. Sci. U.S.A.">
        <title>Niche adaptation and genome expansion in the chlorophyll d-producing cyanobacterium Acaryochloris marina.</title>
        <authorList>
            <person name="Swingley W.D."/>
            <person name="Chen M."/>
            <person name="Cheung P.C."/>
            <person name="Conrad A.L."/>
            <person name="Dejesa L.C."/>
            <person name="Hao J."/>
            <person name="Honchak B.M."/>
            <person name="Karbach L.E."/>
            <person name="Kurdoglu A."/>
            <person name="Lahiri S."/>
            <person name="Mastrian S.D."/>
            <person name="Miyashita H."/>
            <person name="Page L."/>
            <person name="Ramakrishna P."/>
            <person name="Satoh S."/>
            <person name="Sattley W.M."/>
            <person name="Shimada Y."/>
            <person name="Taylor H.L."/>
            <person name="Tomo T."/>
            <person name="Tsuchiya T."/>
            <person name="Wang Z.T."/>
            <person name="Raymond J."/>
            <person name="Mimuro M."/>
            <person name="Blankenship R.E."/>
            <person name="Touchman J.W."/>
        </authorList>
    </citation>
    <scope>NUCLEOTIDE SEQUENCE [LARGE SCALE GENOMIC DNA]</scope>
    <source>
        <strain evidence="4">MBIC 11017</strain>
    </source>
</reference>
<dbReference type="EMBL" id="CP000828">
    <property type="protein sequence ID" value="ABW25405.1"/>
    <property type="molecule type" value="Genomic_DNA"/>
</dbReference>
<dbReference type="AlphaFoldDB" id="B0C9W5"/>
<dbReference type="KEGG" id="amr:AM1_0346"/>
<sequence length="129" mass="14116">MSDTIELWVVAEAESEVDVDTGNRGDGSRDAEFTGPSFGEKVDRATQKLISLTRKRVPVDVAMLKKQMNGMMQVVDELFIQSEIQTKMQLDEVELKVEINAEGQLSLVGNGGKLGNTGGITLKFSRPKS</sequence>
<keyword evidence="4" id="KW-1185">Reference proteome</keyword>
<feature type="domain" description="Pepco" evidence="2">
    <location>
        <begin position="7"/>
        <end position="126"/>
    </location>
</feature>
<evidence type="ECO:0000313" key="3">
    <source>
        <dbReference type="EMBL" id="ABW25405.1"/>
    </source>
</evidence>
<proteinExistence type="predicted"/>
<feature type="compositionally biased region" description="Basic and acidic residues" evidence="1">
    <location>
        <begin position="21"/>
        <end position="32"/>
    </location>
</feature>
<protein>
    <recommendedName>
        <fullName evidence="2">Pepco domain-containing protein</fullName>
    </recommendedName>
</protein>
<accession>B0C9W5</accession>
<dbReference type="OrthoDB" id="573248at2"/>
<dbReference type="InterPro" id="IPR056947">
    <property type="entry name" value="Pepco_dom"/>
</dbReference>
<dbReference type="eggNOG" id="ENOG50328BH">
    <property type="taxonomic scope" value="Bacteria"/>
</dbReference>
<dbReference type="Proteomes" id="UP000000268">
    <property type="component" value="Chromosome"/>
</dbReference>
<evidence type="ECO:0000256" key="1">
    <source>
        <dbReference type="SAM" id="MobiDB-lite"/>
    </source>
</evidence>
<dbReference type="HOGENOM" id="CLU_154674_1_0_3"/>
<evidence type="ECO:0000259" key="2">
    <source>
        <dbReference type="Pfam" id="PF24393"/>
    </source>
</evidence>
<gene>
    <name evidence="3" type="ordered locus">AM1_0346</name>
</gene>
<dbReference type="STRING" id="329726.AM1_0346"/>
<feature type="region of interest" description="Disordered" evidence="1">
    <location>
        <begin position="18"/>
        <end position="38"/>
    </location>
</feature>